<name>A0A0C2YP41_HEBCY</name>
<accession>A0A0C2YP41</accession>
<dbReference type="AlphaFoldDB" id="A0A0C2YP41"/>
<dbReference type="HOGENOM" id="CLU_900342_0_0_1"/>
<dbReference type="Gene3D" id="3.80.10.10">
    <property type="entry name" value="Ribonuclease Inhibitor"/>
    <property type="match status" value="1"/>
</dbReference>
<protein>
    <recommendedName>
        <fullName evidence="3">F-box domain-containing protein</fullName>
    </recommendedName>
</protein>
<reference evidence="1 2" key="1">
    <citation type="submission" date="2014-04" db="EMBL/GenBank/DDBJ databases">
        <authorList>
            <consortium name="DOE Joint Genome Institute"/>
            <person name="Kuo A."/>
            <person name="Gay G."/>
            <person name="Dore J."/>
            <person name="Kohler A."/>
            <person name="Nagy L.G."/>
            <person name="Floudas D."/>
            <person name="Copeland A."/>
            <person name="Barry K.W."/>
            <person name="Cichocki N."/>
            <person name="Veneault-Fourrey C."/>
            <person name="LaButti K."/>
            <person name="Lindquist E.A."/>
            <person name="Lipzen A."/>
            <person name="Lundell T."/>
            <person name="Morin E."/>
            <person name="Murat C."/>
            <person name="Sun H."/>
            <person name="Tunlid A."/>
            <person name="Henrissat B."/>
            <person name="Grigoriev I.V."/>
            <person name="Hibbett D.S."/>
            <person name="Martin F."/>
            <person name="Nordberg H.P."/>
            <person name="Cantor M.N."/>
            <person name="Hua S.X."/>
        </authorList>
    </citation>
    <scope>NUCLEOTIDE SEQUENCE [LARGE SCALE GENOMIC DNA]</scope>
    <source>
        <strain evidence="2">h7</strain>
    </source>
</reference>
<dbReference type="SUPFAM" id="SSF52047">
    <property type="entry name" value="RNI-like"/>
    <property type="match status" value="1"/>
</dbReference>
<keyword evidence="2" id="KW-1185">Reference proteome</keyword>
<dbReference type="InterPro" id="IPR032675">
    <property type="entry name" value="LRR_dom_sf"/>
</dbReference>
<proteinExistence type="predicted"/>
<organism evidence="1 2">
    <name type="scientific">Hebeloma cylindrosporum</name>
    <dbReference type="NCBI Taxonomy" id="76867"/>
    <lineage>
        <taxon>Eukaryota</taxon>
        <taxon>Fungi</taxon>
        <taxon>Dikarya</taxon>
        <taxon>Basidiomycota</taxon>
        <taxon>Agaricomycotina</taxon>
        <taxon>Agaricomycetes</taxon>
        <taxon>Agaricomycetidae</taxon>
        <taxon>Agaricales</taxon>
        <taxon>Agaricineae</taxon>
        <taxon>Hymenogastraceae</taxon>
        <taxon>Hebeloma</taxon>
    </lineage>
</organism>
<evidence type="ECO:0000313" key="1">
    <source>
        <dbReference type="EMBL" id="KIM42807.1"/>
    </source>
</evidence>
<dbReference type="Proteomes" id="UP000053424">
    <property type="component" value="Unassembled WGS sequence"/>
</dbReference>
<reference evidence="2" key="2">
    <citation type="submission" date="2015-01" db="EMBL/GenBank/DDBJ databases">
        <title>Evolutionary Origins and Diversification of the Mycorrhizal Mutualists.</title>
        <authorList>
            <consortium name="DOE Joint Genome Institute"/>
            <consortium name="Mycorrhizal Genomics Consortium"/>
            <person name="Kohler A."/>
            <person name="Kuo A."/>
            <person name="Nagy L.G."/>
            <person name="Floudas D."/>
            <person name="Copeland A."/>
            <person name="Barry K.W."/>
            <person name="Cichocki N."/>
            <person name="Veneault-Fourrey C."/>
            <person name="LaButti K."/>
            <person name="Lindquist E.A."/>
            <person name="Lipzen A."/>
            <person name="Lundell T."/>
            <person name="Morin E."/>
            <person name="Murat C."/>
            <person name="Riley R."/>
            <person name="Ohm R."/>
            <person name="Sun H."/>
            <person name="Tunlid A."/>
            <person name="Henrissat B."/>
            <person name="Grigoriev I.V."/>
            <person name="Hibbett D.S."/>
            <person name="Martin F."/>
        </authorList>
    </citation>
    <scope>NUCLEOTIDE SEQUENCE [LARGE SCALE GENOMIC DNA]</scope>
    <source>
        <strain evidence="2">h7</strain>
    </source>
</reference>
<evidence type="ECO:0008006" key="3">
    <source>
        <dbReference type="Google" id="ProtNLM"/>
    </source>
</evidence>
<dbReference type="EMBL" id="KN831777">
    <property type="protein sequence ID" value="KIM42807.1"/>
    <property type="molecule type" value="Genomic_DNA"/>
</dbReference>
<sequence length="309" mass="35365">MHAPRGSPAFVSGKVDDQTMVSFRSLCTKPSLQSLRLSNLNFLDETLITEAIRANNLLELSLNNVALGWDDNRVDSNLAPIISQIEKLDIRSVSSRELFRIFGRTNPTAHPFVGFPRLRSLVFSAKCGEFEMQRIWSFILEFRETLETLEIEDVYWPEIIDLQQLTALRNLKILAQADGESDLFLEKAGICYFLSAVTPSSPLRIQSLTIDFSTEISLDSNIDSDIHYWLELDMYLMMGGFVELRRVELNFQFFHCCSASQTLGDWKSETGVAHKRLLPMVSRHPSIEFRLNTRTICTPHSMWAYFSSH</sequence>
<gene>
    <name evidence="1" type="ORF">M413DRAFT_26796</name>
</gene>
<evidence type="ECO:0000313" key="2">
    <source>
        <dbReference type="Proteomes" id="UP000053424"/>
    </source>
</evidence>